<dbReference type="InterPro" id="IPR001347">
    <property type="entry name" value="SIS_dom"/>
</dbReference>
<feature type="domain" description="HTH rpiR-type" evidence="4">
    <location>
        <begin position="14"/>
        <end position="90"/>
    </location>
</feature>
<dbReference type="Pfam" id="PF01380">
    <property type="entry name" value="SIS"/>
    <property type="match status" value="1"/>
</dbReference>
<dbReference type="PROSITE" id="PS51464">
    <property type="entry name" value="SIS"/>
    <property type="match status" value="1"/>
</dbReference>
<dbReference type="CDD" id="cd05013">
    <property type="entry name" value="SIS_RpiR"/>
    <property type="match status" value="1"/>
</dbReference>
<protein>
    <submittedName>
        <fullName evidence="6">HTH-type transcriptional regulator</fullName>
    </submittedName>
</protein>
<dbReference type="EMBL" id="BMFW01000021">
    <property type="protein sequence ID" value="GGH99355.1"/>
    <property type="molecule type" value="Genomic_DNA"/>
</dbReference>
<evidence type="ECO:0000313" key="6">
    <source>
        <dbReference type="EMBL" id="GGH99355.1"/>
    </source>
</evidence>
<dbReference type="Gene3D" id="3.40.50.10490">
    <property type="entry name" value="Glucose-6-phosphate isomerase like protein, domain 1"/>
    <property type="match status" value="1"/>
</dbReference>
<dbReference type="PANTHER" id="PTHR30514:SF1">
    <property type="entry name" value="HTH-TYPE TRANSCRIPTIONAL REGULATOR HEXR-RELATED"/>
    <property type="match status" value="1"/>
</dbReference>
<dbReference type="InterPro" id="IPR035472">
    <property type="entry name" value="RpiR-like_SIS"/>
</dbReference>
<keyword evidence="7" id="KW-1185">Reference proteome</keyword>
<dbReference type="InterPro" id="IPR009057">
    <property type="entry name" value="Homeodomain-like_sf"/>
</dbReference>
<sequence>MSTQQLKAPARHRAQFLESVRENLASFSAVELRIARAILGDPQNIIDRSIGQFAAEAGVSSASAVRFCQSMGLAGFQALKLVLTRESPSETVQLADIEADDDERTVSRKVVLGSAEALLSAAGNIDHGSVAEVAARIGRARRTLVLGIGTSAPLAADVAYRLALVGVDAVFVADAHVQNIMASRLTPEDACLIVSHTGSTTETLAASRAAKAAGAATVAVTSFTGTPLTDLAELSVVAGSQETAYRVDAMTSRVVHLAVLDAIVVLLTHGSHQRMAALSASNDILSQLHRS</sequence>
<evidence type="ECO:0000256" key="2">
    <source>
        <dbReference type="ARBA" id="ARBA00023125"/>
    </source>
</evidence>
<dbReference type="SUPFAM" id="SSF53697">
    <property type="entry name" value="SIS domain"/>
    <property type="match status" value="1"/>
</dbReference>
<proteinExistence type="predicted"/>
<keyword evidence="3" id="KW-0804">Transcription</keyword>
<keyword evidence="2" id="KW-0238">DNA-binding</keyword>
<evidence type="ECO:0000256" key="1">
    <source>
        <dbReference type="ARBA" id="ARBA00023015"/>
    </source>
</evidence>
<evidence type="ECO:0000313" key="7">
    <source>
        <dbReference type="Proteomes" id="UP000643279"/>
    </source>
</evidence>
<keyword evidence="1" id="KW-0805">Transcription regulation</keyword>
<dbReference type="InterPro" id="IPR047640">
    <property type="entry name" value="RpiR-like"/>
</dbReference>
<evidence type="ECO:0000259" key="4">
    <source>
        <dbReference type="PROSITE" id="PS51071"/>
    </source>
</evidence>
<dbReference type="PROSITE" id="PS51071">
    <property type="entry name" value="HTH_RPIR"/>
    <property type="match status" value="1"/>
</dbReference>
<dbReference type="Proteomes" id="UP000643279">
    <property type="component" value="Unassembled WGS sequence"/>
</dbReference>
<dbReference type="InterPro" id="IPR036388">
    <property type="entry name" value="WH-like_DNA-bd_sf"/>
</dbReference>
<dbReference type="RefSeq" id="WP_188572747.1">
    <property type="nucleotide sequence ID" value="NZ_BMFW01000021.1"/>
</dbReference>
<name>A0ABQ2AVU9_9MICC</name>
<dbReference type="Pfam" id="PF01418">
    <property type="entry name" value="HTH_6"/>
    <property type="match status" value="1"/>
</dbReference>
<organism evidence="6 7">
    <name type="scientific">Arthrobacter liuii</name>
    <dbReference type="NCBI Taxonomy" id="1476996"/>
    <lineage>
        <taxon>Bacteria</taxon>
        <taxon>Bacillati</taxon>
        <taxon>Actinomycetota</taxon>
        <taxon>Actinomycetes</taxon>
        <taxon>Micrococcales</taxon>
        <taxon>Micrococcaceae</taxon>
        <taxon>Arthrobacter</taxon>
    </lineage>
</organism>
<dbReference type="InterPro" id="IPR000281">
    <property type="entry name" value="HTH_RpiR"/>
</dbReference>
<accession>A0ABQ2AVU9</accession>
<dbReference type="PANTHER" id="PTHR30514">
    <property type="entry name" value="GLUCOKINASE"/>
    <property type="match status" value="1"/>
</dbReference>
<dbReference type="SUPFAM" id="SSF46689">
    <property type="entry name" value="Homeodomain-like"/>
    <property type="match status" value="1"/>
</dbReference>
<evidence type="ECO:0000256" key="3">
    <source>
        <dbReference type="ARBA" id="ARBA00023163"/>
    </source>
</evidence>
<reference evidence="7" key="1">
    <citation type="journal article" date="2019" name="Int. J. Syst. Evol. Microbiol.">
        <title>The Global Catalogue of Microorganisms (GCM) 10K type strain sequencing project: providing services to taxonomists for standard genome sequencing and annotation.</title>
        <authorList>
            <consortium name="The Broad Institute Genomics Platform"/>
            <consortium name="The Broad Institute Genome Sequencing Center for Infectious Disease"/>
            <person name="Wu L."/>
            <person name="Ma J."/>
        </authorList>
    </citation>
    <scope>NUCLEOTIDE SEQUENCE [LARGE SCALE GENOMIC DNA]</scope>
    <source>
        <strain evidence="7">CGMCC 1.12778</strain>
    </source>
</reference>
<evidence type="ECO:0000259" key="5">
    <source>
        <dbReference type="PROSITE" id="PS51464"/>
    </source>
</evidence>
<dbReference type="InterPro" id="IPR046348">
    <property type="entry name" value="SIS_dom_sf"/>
</dbReference>
<gene>
    <name evidence="6" type="ORF">GCM10007170_34000</name>
</gene>
<comment type="caution">
    <text evidence="6">The sequence shown here is derived from an EMBL/GenBank/DDBJ whole genome shotgun (WGS) entry which is preliminary data.</text>
</comment>
<feature type="domain" description="SIS" evidence="5">
    <location>
        <begin position="133"/>
        <end position="273"/>
    </location>
</feature>
<dbReference type="Gene3D" id="1.10.10.10">
    <property type="entry name" value="Winged helix-like DNA-binding domain superfamily/Winged helix DNA-binding domain"/>
    <property type="match status" value="1"/>
</dbReference>